<comment type="function">
    <text evidence="5">This protein is involved in the repair of mismatches in DNA. It is required for dam-dependent methyl-directed DNA mismatch repair. May act as a 'molecular matchmaker', a protein that promotes the formation of a stable complex between two or more DNA-binding proteins in an ATP-dependent manner without itself being part of a final effector complex.</text>
</comment>
<evidence type="ECO:0000313" key="9">
    <source>
        <dbReference type="EMBL" id="HJG88458.1"/>
    </source>
</evidence>
<dbReference type="GO" id="GO:0030983">
    <property type="term" value="F:mismatched DNA binding"/>
    <property type="evidence" value="ECO:0007669"/>
    <property type="project" value="InterPro"/>
</dbReference>
<dbReference type="CDD" id="cd16926">
    <property type="entry name" value="HATPase_MutL-MLH-PMS-like"/>
    <property type="match status" value="1"/>
</dbReference>
<organism evidence="9 10">
    <name type="scientific">Barnesiella viscericola</name>
    <dbReference type="NCBI Taxonomy" id="397865"/>
    <lineage>
        <taxon>Bacteria</taxon>
        <taxon>Pseudomonadati</taxon>
        <taxon>Bacteroidota</taxon>
        <taxon>Bacteroidia</taxon>
        <taxon>Bacteroidales</taxon>
        <taxon>Barnesiellaceae</taxon>
        <taxon>Barnesiella</taxon>
    </lineage>
</organism>
<feature type="domain" description="MutL C-terminal dimerisation" evidence="7">
    <location>
        <begin position="450"/>
        <end position="592"/>
    </location>
</feature>
<dbReference type="InterPro" id="IPR042120">
    <property type="entry name" value="MutL_C_dimsub"/>
</dbReference>
<dbReference type="InterPro" id="IPR014721">
    <property type="entry name" value="Ribsml_uS5_D2-typ_fold_subgr"/>
</dbReference>
<protein>
    <recommendedName>
        <fullName evidence="2 5">DNA mismatch repair protein MutL</fullName>
    </recommendedName>
</protein>
<dbReference type="InterPro" id="IPR038973">
    <property type="entry name" value="MutL/Mlh/Pms-like"/>
</dbReference>
<dbReference type="InterPro" id="IPR020667">
    <property type="entry name" value="DNA_mismatch_repair_MutL"/>
</dbReference>
<dbReference type="Pfam" id="PF01119">
    <property type="entry name" value="DNA_mis_repair"/>
    <property type="match status" value="1"/>
</dbReference>
<dbReference type="Pfam" id="PF13589">
    <property type="entry name" value="HATPase_c_3"/>
    <property type="match status" value="1"/>
</dbReference>
<dbReference type="Gene3D" id="3.30.230.10">
    <property type="match status" value="1"/>
</dbReference>
<dbReference type="InterPro" id="IPR014762">
    <property type="entry name" value="DNA_mismatch_repair_CS"/>
</dbReference>
<feature type="compositionally biased region" description="Basic and acidic residues" evidence="6">
    <location>
        <begin position="397"/>
        <end position="413"/>
    </location>
</feature>
<evidence type="ECO:0000256" key="5">
    <source>
        <dbReference type="HAMAP-Rule" id="MF_00149"/>
    </source>
</evidence>
<dbReference type="RefSeq" id="WP_273305501.1">
    <property type="nucleotide sequence ID" value="NZ_DYUD01000011.1"/>
</dbReference>
<feature type="region of interest" description="Disordered" evidence="6">
    <location>
        <begin position="394"/>
        <end position="421"/>
    </location>
</feature>
<dbReference type="PANTHER" id="PTHR10073">
    <property type="entry name" value="DNA MISMATCH REPAIR PROTEIN MLH, PMS, MUTL"/>
    <property type="match status" value="1"/>
</dbReference>
<evidence type="ECO:0000256" key="2">
    <source>
        <dbReference type="ARBA" id="ARBA00021975"/>
    </source>
</evidence>
<dbReference type="InterPro" id="IPR036890">
    <property type="entry name" value="HATPase_C_sf"/>
</dbReference>
<comment type="similarity">
    <text evidence="1 5">Belongs to the DNA mismatch repair MutL/HexB family.</text>
</comment>
<dbReference type="SMART" id="SM00853">
    <property type="entry name" value="MutL_C"/>
    <property type="match status" value="1"/>
</dbReference>
<dbReference type="Gene3D" id="3.30.1370.100">
    <property type="entry name" value="MutL, C-terminal domain, regulatory subdomain"/>
    <property type="match status" value="1"/>
</dbReference>
<feature type="region of interest" description="Disordered" evidence="6">
    <location>
        <begin position="347"/>
        <end position="380"/>
    </location>
</feature>
<accession>A0A921MPL4</accession>
<dbReference type="GO" id="GO:0006298">
    <property type="term" value="P:mismatch repair"/>
    <property type="evidence" value="ECO:0007669"/>
    <property type="project" value="UniProtKB-UniRule"/>
</dbReference>
<dbReference type="InterPro" id="IPR037198">
    <property type="entry name" value="MutL_C_sf"/>
</dbReference>
<evidence type="ECO:0000256" key="6">
    <source>
        <dbReference type="SAM" id="MobiDB-lite"/>
    </source>
</evidence>
<evidence type="ECO:0000313" key="10">
    <source>
        <dbReference type="Proteomes" id="UP000757103"/>
    </source>
</evidence>
<evidence type="ECO:0000256" key="1">
    <source>
        <dbReference type="ARBA" id="ARBA00006082"/>
    </source>
</evidence>
<dbReference type="Pfam" id="PF08676">
    <property type="entry name" value="MutL_C"/>
    <property type="match status" value="1"/>
</dbReference>
<dbReference type="HAMAP" id="MF_00149">
    <property type="entry name" value="DNA_mis_repair"/>
    <property type="match status" value="1"/>
</dbReference>
<dbReference type="GO" id="GO:0004519">
    <property type="term" value="F:endonuclease activity"/>
    <property type="evidence" value="ECO:0007669"/>
    <property type="project" value="UniProtKB-KW"/>
</dbReference>
<dbReference type="PANTHER" id="PTHR10073:SF12">
    <property type="entry name" value="DNA MISMATCH REPAIR PROTEIN MLH1"/>
    <property type="match status" value="1"/>
</dbReference>
<keyword evidence="4 5" id="KW-0234">DNA repair</keyword>
<keyword evidence="9" id="KW-0540">Nuclease</keyword>
<sequence>MSDIIHLLPDSVANQIAAGEVIQRPASVIKELVENAVDAGATTIQIVLKDAGRTLIQVIDNGKGMSPTDARLAFERHSTSKIRSAEDLFTLHTMGFRGEALASIAAIAQVELRTRRSEDEVGTCVRMSASHCEGQESVSTPVGSNFAVKNIFFNVPARRKFLKSNQVELSNILGEFERMALINTQVAFTLTHNDTELFNLPASNLRQRIVALFGKSLNQQLLALDTETSLVKISGYVGRPESARKRGALQYFFVNGRYMRHPYFHKAVTICYEHLVPVGEMPNYFINLTVEPETIDVNIHPTKSEIKFENEQPIWQILSASVKEALGKYSAAPTIDFDMDDAPEIPISKPGAHVAPPTVQVDKSYNPFRPGGGGGGAAAKRPQYDWQQLYSSFNNSSREEEPLRPDAGEEVPSKADFSGDYVSKLSDDAPGENSTIFPEFESKLNQSGRPVLQLKGRYITVPTPDGLMVIDQHRAHGVVLFERFMAGISSREMASQRILFPEMMQLTVSQAAVLRSIWSELTALGFDLADMGQNSYSVNAVPAGVEGVDACDLIGQMIATASEKEHDAKASLQQRIAWTLAEAAAVPVGQTLSKEEMSTLVDDLLALKTPAYTPSGKSVFVVISYDELQKRFN</sequence>
<dbReference type="InterPro" id="IPR002099">
    <property type="entry name" value="MutL/Mlh/PMS"/>
</dbReference>
<dbReference type="GO" id="GO:0016887">
    <property type="term" value="F:ATP hydrolysis activity"/>
    <property type="evidence" value="ECO:0007669"/>
    <property type="project" value="InterPro"/>
</dbReference>
<dbReference type="SUPFAM" id="SSF118116">
    <property type="entry name" value="DNA mismatch repair protein MutL"/>
    <property type="match status" value="1"/>
</dbReference>
<dbReference type="SMART" id="SM01340">
    <property type="entry name" value="DNA_mis_repair"/>
    <property type="match status" value="1"/>
</dbReference>
<dbReference type="InterPro" id="IPR042121">
    <property type="entry name" value="MutL_C_regsub"/>
</dbReference>
<keyword evidence="3 5" id="KW-0227">DNA damage</keyword>
<gene>
    <name evidence="5 9" type="primary">mutL</name>
    <name evidence="9" type="ORF">K8U91_03125</name>
</gene>
<dbReference type="Gene3D" id="3.30.565.10">
    <property type="entry name" value="Histidine kinase-like ATPase, C-terminal domain"/>
    <property type="match status" value="1"/>
</dbReference>
<reference evidence="9" key="1">
    <citation type="journal article" date="2021" name="PeerJ">
        <title>Extensive microbial diversity within the chicken gut microbiome revealed by metagenomics and culture.</title>
        <authorList>
            <person name="Gilroy R."/>
            <person name="Ravi A."/>
            <person name="Getino M."/>
            <person name="Pursley I."/>
            <person name="Horton D.L."/>
            <person name="Alikhan N.F."/>
            <person name="Baker D."/>
            <person name="Gharbi K."/>
            <person name="Hall N."/>
            <person name="Watson M."/>
            <person name="Adriaenssens E.M."/>
            <person name="Foster-Nyarko E."/>
            <person name="Jarju S."/>
            <person name="Secka A."/>
            <person name="Antonio M."/>
            <person name="Oren A."/>
            <person name="Chaudhuri R.R."/>
            <person name="La Ragione R."/>
            <person name="Hildebrand F."/>
            <person name="Pallen M.J."/>
        </authorList>
    </citation>
    <scope>NUCLEOTIDE SEQUENCE</scope>
    <source>
        <strain evidence="9">CHK121-7720</strain>
    </source>
</reference>
<dbReference type="AlphaFoldDB" id="A0A921MPL4"/>
<dbReference type="NCBIfam" id="TIGR00585">
    <property type="entry name" value="mutl"/>
    <property type="match status" value="1"/>
</dbReference>
<dbReference type="GO" id="GO:0005524">
    <property type="term" value="F:ATP binding"/>
    <property type="evidence" value="ECO:0007669"/>
    <property type="project" value="InterPro"/>
</dbReference>
<dbReference type="GO" id="GO:0032300">
    <property type="term" value="C:mismatch repair complex"/>
    <property type="evidence" value="ECO:0007669"/>
    <property type="project" value="InterPro"/>
</dbReference>
<name>A0A921MPL4_9BACT</name>
<dbReference type="Proteomes" id="UP000757103">
    <property type="component" value="Unassembled WGS sequence"/>
</dbReference>
<keyword evidence="9" id="KW-0255">Endonuclease</keyword>
<comment type="caution">
    <text evidence="9">The sequence shown here is derived from an EMBL/GenBank/DDBJ whole genome shotgun (WGS) entry which is preliminary data.</text>
</comment>
<dbReference type="InterPro" id="IPR014790">
    <property type="entry name" value="MutL_C"/>
</dbReference>
<reference evidence="9" key="2">
    <citation type="submission" date="2021-09" db="EMBL/GenBank/DDBJ databases">
        <authorList>
            <person name="Gilroy R."/>
        </authorList>
    </citation>
    <scope>NUCLEOTIDE SEQUENCE</scope>
    <source>
        <strain evidence="9">CHK121-7720</strain>
    </source>
</reference>
<dbReference type="SUPFAM" id="SSF55874">
    <property type="entry name" value="ATPase domain of HSP90 chaperone/DNA topoisomerase II/histidine kinase"/>
    <property type="match status" value="1"/>
</dbReference>
<evidence type="ECO:0000259" key="8">
    <source>
        <dbReference type="SMART" id="SM01340"/>
    </source>
</evidence>
<evidence type="ECO:0000256" key="4">
    <source>
        <dbReference type="ARBA" id="ARBA00023204"/>
    </source>
</evidence>
<dbReference type="Gene3D" id="3.30.1540.20">
    <property type="entry name" value="MutL, C-terminal domain, dimerisation subdomain"/>
    <property type="match status" value="1"/>
</dbReference>
<dbReference type="PROSITE" id="PS00058">
    <property type="entry name" value="DNA_MISMATCH_REPAIR_1"/>
    <property type="match status" value="1"/>
</dbReference>
<dbReference type="FunFam" id="3.30.565.10:FF:000003">
    <property type="entry name" value="DNA mismatch repair endonuclease MutL"/>
    <property type="match status" value="1"/>
</dbReference>
<dbReference type="GO" id="GO:0140664">
    <property type="term" value="F:ATP-dependent DNA damage sensor activity"/>
    <property type="evidence" value="ECO:0007669"/>
    <property type="project" value="InterPro"/>
</dbReference>
<dbReference type="InterPro" id="IPR020568">
    <property type="entry name" value="Ribosomal_Su5_D2-typ_SF"/>
</dbReference>
<keyword evidence="9" id="KW-0378">Hydrolase</keyword>
<dbReference type="SUPFAM" id="SSF54211">
    <property type="entry name" value="Ribosomal protein S5 domain 2-like"/>
    <property type="match status" value="1"/>
</dbReference>
<feature type="domain" description="DNA mismatch repair protein S5" evidence="8">
    <location>
        <begin position="209"/>
        <end position="327"/>
    </location>
</feature>
<evidence type="ECO:0000256" key="3">
    <source>
        <dbReference type="ARBA" id="ARBA00022763"/>
    </source>
</evidence>
<dbReference type="EMBL" id="DYUD01000011">
    <property type="protein sequence ID" value="HJG88458.1"/>
    <property type="molecule type" value="Genomic_DNA"/>
</dbReference>
<dbReference type="InterPro" id="IPR013507">
    <property type="entry name" value="DNA_mismatch_S5_2-like"/>
</dbReference>
<dbReference type="CDD" id="cd00782">
    <property type="entry name" value="MutL_Trans"/>
    <property type="match status" value="1"/>
</dbReference>
<proteinExistence type="inferred from homology"/>
<evidence type="ECO:0000259" key="7">
    <source>
        <dbReference type="SMART" id="SM00853"/>
    </source>
</evidence>